<dbReference type="AlphaFoldDB" id="A0A934PP93"/>
<accession>A0A934PP93</accession>
<keyword evidence="3" id="KW-1185">Reference proteome</keyword>
<proteinExistence type="predicted"/>
<feature type="domain" description="Glycosyltransferase 2-like" evidence="1">
    <location>
        <begin position="5"/>
        <end position="131"/>
    </location>
</feature>
<evidence type="ECO:0000313" key="3">
    <source>
        <dbReference type="Proteomes" id="UP000613193"/>
    </source>
</evidence>
<dbReference type="EMBL" id="JAEHFW010000001">
    <property type="protein sequence ID" value="MBK0378198.1"/>
    <property type="molecule type" value="Genomic_DNA"/>
</dbReference>
<dbReference type="PANTHER" id="PTHR22916">
    <property type="entry name" value="GLYCOSYLTRANSFERASE"/>
    <property type="match status" value="1"/>
</dbReference>
<dbReference type="CDD" id="cd06433">
    <property type="entry name" value="GT_2_WfgS_like"/>
    <property type="match status" value="1"/>
</dbReference>
<dbReference type="SUPFAM" id="SSF53448">
    <property type="entry name" value="Nucleotide-diphospho-sugar transferases"/>
    <property type="match status" value="1"/>
</dbReference>
<gene>
    <name evidence="2" type="ORF">I5M19_02710</name>
</gene>
<organism evidence="2 3">
    <name type="scientific">Mucilaginibacter segetis</name>
    <dbReference type="NCBI Taxonomy" id="2793071"/>
    <lineage>
        <taxon>Bacteria</taxon>
        <taxon>Pseudomonadati</taxon>
        <taxon>Bacteroidota</taxon>
        <taxon>Sphingobacteriia</taxon>
        <taxon>Sphingobacteriales</taxon>
        <taxon>Sphingobacteriaceae</taxon>
        <taxon>Mucilaginibacter</taxon>
    </lineage>
</organism>
<dbReference type="Proteomes" id="UP000613193">
    <property type="component" value="Unassembled WGS sequence"/>
</dbReference>
<dbReference type="RefSeq" id="WP_200063766.1">
    <property type="nucleotide sequence ID" value="NZ_JAEHFW010000001.1"/>
</dbReference>
<dbReference type="InterPro" id="IPR001173">
    <property type="entry name" value="Glyco_trans_2-like"/>
</dbReference>
<dbReference type="InterPro" id="IPR029044">
    <property type="entry name" value="Nucleotide-diphossugar_trans"/>
</dbReference>
<dbReference type="PANTHER" id="PTHR22916:SF3">
    <property type="entry name" value="UDP-GLCNAC:BETAGAL BETA-1,3-N-ACETYLGLUCOSAMINYLTRANSFERASE-LIKE PROTEIN 1"/>
    <property type="match status" value="1"/>
</dbReference>
<evidence type="ECO:0000313" key="2">
    <source>
        <dbReference type="EMBL" id="MBK0378198.1"/>
    </source>
</evidence>
<protein>
    <submittedName>
        <fullName evidence="2">Glycosyltransferase</fullName>
    </submittedName>
</protein>
<name>A0A934PP93_9SPHI</name>
<dbReference type="Pfam" id="PF00535">
    <property type="entry name" value="Glycos_transf_2"/>
    <property type="match status" value="1"/>
</dbReference>
<dbReference type="GO" id="GO:0016758">
    <property type="term" value="F:hexosyltransferase activity"/>
    <property type="evidence" value="ECO:0007669"/>
    <property type="project" value="UniProtKB-ARBA"/>
</dbReference>
<sequence>MPFFSIIVPTYNCANTLQKTLDSIASQKFNEYELIFMDGASTDKTLSIIDDFKSANILINSTLISAPDSGIYDAMNKGIAIANGEWLYFMGGDDKFYNPSVLNAVYLEISKSNVDLIYGKVTGLNSQINYIDDTLSKVLSRGIHHQSVFYNKRIFDKIGNYDLKFKIAADYHLTLKVFLNDLFIKRFINIDITYFGESGLSSFMFDYSFFSYHYKLLATNNGINKIENPDECLQKSIYCCLYLARTKKNVAFGWRNLWYYLRHINTLRLSFRIKTFFRMCFWSLKFPT</sequence>
<reference evidence="2" key="1">
    <citation type="submission" date="2020-12" db="EMBL/GenBank/DDBJ databases">
        <title>Bacterial novel species Mucilaginibacter sp. SD-g isolated from soil.</title>
        <authorList>
            <person name="Jung H.-Y."/>
        </authorList>
    </citation>
    <scope>NUCLEOTIDE SEQUENCE</scope>
    <source>
        <strain evidence="2">SD-g</strain>
    </source>
</reference>
<evidence type="ECO:0000259" key="1">
    <source>
        <dbReference type="Pfam" id="PF00535"/>
    </source>
</evidence>
<comment type="caution">
    <text evidence="2">The sequence shown here is derived from an EMBL/GenBank/DDBJ whole genome shotgun (WGS) entry which is preliminary data.</text>
</comment>
<dbReference type="Gene3D" id="3.90.550.10">
    <property type="entry name" value="Spore Coat Polysaccharide Biosynthesis Protein SpsA, Chain A"/>
    <property type="match status" value="1"/>
</dbReference>